<proteinExistence type="predicted"/>
<keyword evidence="2" id="KW-1185">Reference proteome</keyword>
<dbReference type="AlphaFoldDB" id="A0A1T5DQI8"/>
<dbReference type="InterPro" id="IPR014060">
    <property type="entry name" value="PglZ"/>
</dbReference>
<evidence type="ECO:0000313" key="2">
    <source>
        <dbReference type="Proteomes" id="UP000190852"/>
    </source>
</evidence>
<protein>
    <submittedName>
        <fullName evidence="1">TIGR02687 family protein</fullName>
    </submittedName>
</protein>
<dbReference type="Pfam" id="PF08665">
    <property type="entry name" value="PglZ"/>
    <property type="match status" value="1"/>
</dbReference>
<dbReference type="EMBL" id="FUYQ01000020">
    <property type="protein sequence ID" value="SKB73934.1"/>
    <property type="molecule type" value="Genomic_DNA"/>
</dbReference>
<reference evidence="2" key="1">
    <citation type="submission" date="2017-02" db="EMBL/GenBank/DDBJ databases">
        <authorList>
            <person name="Varghese N."/>
            <person name="Submissions S."/>
        </authorList>
    </citation>
    <scope>NUCLEOTIDE SEQUENCE [LARGE SCALE GENOMIC DNA]</scope>
    <source>
        <strain evidence="2">DSM 24967</strain>
    </source>
</reference>
<evidence type="ECO:0000313" key="1">
    <source>
        <dbReference type="EMBL" id="SKB73934.1"/>
    </source>
</evidence>
<dbReference type="NCBIfam" id="TIGR02687">
    <property type="entry name" value="BREX-1 system phosphatase PglZ type A"/>
    <property type="match status" value="1"/>
</dbReference>
<sequence length="830" mass="94618">MNENYLNRISDALKKLFDRHRIVFWYDEGATMYDIFQSLDLEGVSKLELDGNAFSLKYNMVVANPDSRFIVYSRFAVPDNEANWLLDLQLAGGMFYADLSSLYAGECHIPMELRSEIVDGHEAFFKVAENRLALAEKLTGSEKKQAIEWCMLLIACRCDGTLDDLLFALFDEEKKGKSTLYKRIVSYKLEDTLWNKLSDKFRYNRERGVKNLIIVLFQADLQRYFGSAELAGDALLFMSKWKDSSRHSETFTYWSHELEQDLNIASVLMQHPVESILKIDTYACVNWIVATALQSHILNNTIAVDTAEKWIAMRQQLLFFNEAEHTLLALLEACRMLDEVRKCDFSVTSAAGAFQTYYKQWFLIDQHYRHYFQQVAQAENASMLGLITEQIQNVYSNSYLLVLNNNWQSLVDRLDCWQISGITPQTSFYNSYVKPYIEQKKRIFVVISDALRYESMVELDGMIAGLNMFSTSMCTPMLGMIPSYTQLGMAALLPHQMLSYENDNDMVFADGISTQGTDQRTKVLQSAYKESIALTAETFLSMSSKDAREFFKDFNVIYIYSNVIDKAGDNKTSEGTVFAATQDELNHIVRMVKHIGNCNGSNMLITADHGYLYQNEQLEESDFADFKPMGEVFKVNRRFVIGNNLVEGKAVKTWRSEQLGLKPGVMLQTAKSISRIKVQGAGSRFVHGGSSLQEVVVPVLEVNRSRKTDISQVGIDVIGGASRITSNQHTVSFYQTEPMSEKVKARSLRMGFYDDKGGLISDLVTLVFDSMATESVLREKKHTFTFKSSVSRLNGKEVELRLEELISGSDQYKLYKMASYRMSILFSAEF</sequence>
<organism evidence="1 2">
    <name type="scientific">Parabacteroides chartae</name>
    <dbReference type="NCBI Taxonomy" id="1037355"/>
    <lineage>
        <taxon>Bacteria</taxon>
        <taxon>Pseudomonadati</taxon>
        <taxon>Bacteroidota</taxon>
        <taxon>Bacteroidia</taxon>
        <taxon>Bacteroidales</taxon>
        <taxon>Tannerellaceae</taxon>
        <taxon>Parabacteroides</taxon>
    </lineage>
</organism>
<dbReference type="Proteomes" id="UP000190852">
    <property type="component" value="Unassembled WGS sequence"/>
</dbReference>
<gene>
    <name evidence="1" type="ORF">SAMN05660349_02584</name>
</gene>
<name>A0A1T5DQI8_9BACT</name>
<dbReference type="RefSeq" id="WP_079684011.1">
    <property type="nucleotide sequence ID" value="NZ_FUYQ01000020.1"/>
</dbReference>
<accession>A0A1T5DQI8</accession>